<dbReference type="PROSITE" id="PS00680">
    <property type="entry name" value="MAP_1"/>
    <property type="match status" value="1"/>
</dbReference>
<comment type="similarity">
    <text evidence="6 7">Belongs to the peptidase M24A family. Methionine aminopeptidase type 1 subfamily.</text>
</comment>
<evidence type="ECO:0000256" key="6">
    <source>
        <dbReference type="HAMAP-Rule" id="MF_03174"/>
    </source>
</evidence>
<keyword evidence="1 6" id="KW-0031">Aminopeptidase</keyword>
<accession>A0A8S1PJK1</accession>
<dbReference type="AlphaFoldDB" id="A0A8S1PJK1"/>
<sequence length="368" mass="41347">MDSAIGTYICQTIDCSKPATLQCPTCIKMALAPAYFCDQECFKRYWPIHKTFHKKQEEQEDQKNKFKFTGPLRPGKISARLFVPDHIKKPEWYLSGQPTEEMKSKLQQVVDCKTPEDIQKMRDCAAIGRGALDAGHAAVKPGVTTDEIDKIVHKYIIDHDAYPSPLNYNGFKKSLCTSVNEVICHGIPDDRPLENGDIVNLDVSVYYKGFHIDLNETYFVGEVSESSKFLVEKAYTCLQKAIEICKPGTMYRDVGNIIEKYISENGLAVNRTYCGHGVGQLFHCAPTIPHYGKNKAPGFMKPGHTFTIEPMINQGTHQDILWTFDNWTAVTADGQRSAQFEHSILITEGGCEVLTARLPTSPPLDFKI</sequence>
<evidence type="ECO:0000256" key="5">
    <source>
        <dbReference type="ARBA" id="ARBA00022801"/>
    </source>
</evidence>
<dbReference type="Pfam" id="PF00557">
    <property type="entry name" value="Peptidase_M24"/>
    <property type="match status" value="1"/>
</dbReference>
<feature type="binding site" evidence="6">
    <location>
        <position position="213"/>
    </location>
    <ligand>
        <name>Zn(2+)</name>
        <dbReference type="ChEBI" id="CHEBI:29105"/>
        <label>4</label>
        <note>catalytic</note>
    </ligand>
</feature>
<dbReference type="GO" id="GO:0004239">
    <property type="term" value="F:initiator methionyl aminopeptidase activity"/>
    <property type="evidence" value="ECO:0007669"/>
    <property type="project" value="UniProtKB-UniRule"/>
</dbReference>
<dbReference type="HAMAP" id="MF_01974">
    <property type="entry name" value="MetAP_1"/>
    <property type="match status" value="1"/>
</dbReference>
<keyword evidence="2 6" id="KW-0963">Cytoplasm</keyword>
<dbReference type="PANTHER" id="PTHR43330">
    <property type="entry name" value="METHIONINE AMINOPEPTIDASE"/>
    <property type="match status" value="1"/>
</dbReference>
<evidence type="ECO:0000256" key="3">
    <source>
        <dbReference type="ARBA" id="ARBA00022670"/>
    </source>
</evidence>
<dbReference type="Proteomes" id="UP000688137">
    <property type="component" value="Unassembled WGS sequence"/>
</dbReference>
<comment type="subcellular location">
    <subcellularLocation>
        <location evidence="6">Cytoplasm</location>
    </subcellularLocation>
</comment>
<dbReference type="OMA" id="INQGTHQ"/>
<dbReference type="Pfam" id="PF15801">
    <property type="entry name" value="zf-C6H2"/>
    <property type="match status" value="1"/>
</dbReference>
<dbReference type="GO" id="GO:0070006">
    <property type="term" value="F:metalloaminopeptidase activity"/>
    <property type="evidence" value="ECO:0007669"/>
    <property type="project" value="UniProtKB-UniRule"/>
</dbReference>
<feature type="domain" description="C6H2-type" evidence="8">
    <location>
        <begin position="7"/>
        <end position="60"/>
    </location>
</feature>
<evidence type="ECO:0000256" key="7">
    <source>
        <dbReference type="PROSITE-ProRule" id="PRU01357"/>
    </source>
</evidence>
<feature type="binding site" evidence="6">
    <location>
        <position position="276"/>
    </location>
    <ligand>
        <name>Zn(2+)</name>
        <dbReference type="ChEBI" id="CHEBI:29105"/>
        <label>4</label>
        <note>catalytic</note>
    </ligand>
</feature>
<feature type="binding site" evidence="6">
    <location>
        <position position="213"/>
    </location>
    <ligand>
        <name>Zn(2+)</name>
        <dbReference type="ChEBI" id="CHEBI:29105"/>
        <label>3</label>
    </ligand>
</feature>
<comment type="cofactor">
    <cofactor evidence="6">
        <name>Zn(2+)</name>
        <dbReference type="ChEBI" id="CHEBI:29105"/>
    </cofactor>
    <cofactor evidence="6">
        <name>Co(2+)</name>
        <dbReference type="ChEBI" id="CHEBI:48828"/>
    </cofactor>
    <cofactor evidence="6">
        <name>Mn(2+)</name>
        <dbReference type="ChEBI" id="CHEBI:29035"/>
    </cofactor>
    <cofactor evidence="6">
        <name>Fe(2+)</name>
        <dbReference type="ChEBI" id="CHEBI:29033"/>
    </cofactor>
    <text evidence="6">Binds 2 divalent metal cations per subunit. Has a high-affinity and a low affinity metal-binding site. The true nature of the physiological cofactor is under debate. The enzyme is active with zinc, cobalt, manganese or divalent iron ions. Has high activity with zinc; zinc cofactor is transferred into the active site region by the ZNG1 zinc chaperone.</text>
</comment>
<evidence type="ECO:0000259" key="8">
    <source>
        <dbReference type="PROSITE" id="PS52013"/>
    </source>
</evidence>
<evidence type="ECO:0000313" key="10">
    <source>
        <dbReference type="Proteomes" id="UP000688137"/>
    </source>
</evidence>
<dbReference type="PANTHER" id="PTHR43330:SF7">
    <property type="entry name" value="METHIONINE AMINOPEPTIDASE 1"/>
    <property type="match status" value="1"/>
</dbReference>
<evidence type="ECO:0000256" key="4">
    <source>
        <dbReference type="ARBA" id="ARBA00022723"/>
    </source>
</evidence>
<comment type="function">
    <text evidence="6">Cotranslationally removes the N-terminal methionine from nascent proteins. The N-terminal methionine is often cleaved when the second residue in the primary sequence is small and uncharged (Met-Ala-, Cys, Gly, Pro, Ser, Thr, or Val).</text>
</comment>
<feature type="binding site" evidence="6">
    <location>
        <position position="185"/>
    </location>
    <ligand>
        <name>a protein</name>
        <dbReference type="ChEBI" id="CHEBI:16541"/>
    </ligand>
    <ligandPart>
        <name>N-terminal L-methionine residue</name>
        <dbReference type="ChEBI" id="CHEBI:64731"/>
    </ligandPart>
</feature>
<dbReference type="GO" id="GO:0008270">
    <property type="term" value="F:zinc ion binding"/>
    <property type="evidence" value="ECO:0007669"/>
    <property type="project" value="UniProtKB-KW"/>
</dbReference>
<dbReference type="GO" id="GO:0006508">
    <property type="term" value="P:proteolysis"/>
    <property type="evidence" value="ECO:0007669"/>
    <property type="project" value="UniProtKB-KW"/>
</dbReference>
<dbReference type="GO" id="GO:0005829">
    <property type="term" value="C:cytosol"/>
    <property type="evidence" value="ECO:0007669"/>
    <property type="project" value="TreeGrafter"/>
</dbReference>
<evidence type="ECO:0000256" key="2">
    <source>
        <dbReference type="ARBA" id="ARBA00022490"/>
    </source>
</evidence>
<keyword evidence="5 6" id="KW-0378">Hydrolase</keyword>
<dbReference type="InterPro" id="IPR000994">
    <property type="entry name" value="Pept_M24"/>
</dbReference>
<feature type="binding site" evidence="6">
    <location>
        <position position="341"/>
    </location>
    <ligand>
        <name>Zn(2+)</name>
        <dbReference type="ChEBI" id="CHEBI:29105"/>
        <label>3</label>
    </ligand>
</feature>
<dbReference type="InterPro" id="IPR031615">
    <property type="entry name" value="Zfn-C6H2"/>
</dbReference>
<dbReference type="PROSITE" id="PS52013">
    <property type="entry name" value="ZF_C6H2"/>
    <property type="match status" value="1"/>
</dbReference>
<dbReference type="NCBIfam" id="TIGR00500">
    <property type="entry name" value="met_pdase_I"/>
    <property type="match status" value="1"/>
</dbReference>
<keyword evidence="10" id="KW-1185">Reference proteome</keyword>
<keyword evidence="3 6" id="KW-0645">Protease</keyword>
<protein>
    <recommendedName>
        <fullName evidence="8">C6H2-type domain-containing protein</fullName>
    </recommendedName>
</protein>
<reference evidence="9" key="1">
    <citation type="submission" date="2021-01" db="EMBL/GenBank/DDBJ databases">
        <authorList>
            <consortium name="Genoscope - CEA"/>
            <person name="William W."/>
        </authorList>
    </citation>
    <scope>NUCLEOTIDE SEQUENCE</scope>
</reference>
<evidence type="ECO:0000256" key="1">
    <source>
        <dbReference type="ARBA" id="ARBA00022438"/>
    </source>
</evidence>
<dbReference type="CDD" id="cd01086">
    <property type="entry name" value="MetAP1"/>
    <property type="match status" value="1"/>
</dbReference>
<comment type="catalytic activity">
    <reaction evidence="6">
        <text>Release of N-terminal amino acids, preferentially methionine, from peptides and arylamides.</text>
        <dbReference type="EC" id="3.4.11.18"/>
    </reaction>
</comment>
<dbReference type="InterPro" id="IPR002467">
    <property type="entry name" value="Pept_M24A_MAP1"/>
</dbReference>
<dbReference type="EMBL" id="CAJJDM010000122">
    <property type="protein sequence ID" value="CAD8102963.1"/>
    <property type="molecule type" value="Genomic_DNA"/>
</dbReference>
<comment type="caution">
    <text evidence="9">The sequence shown here is derived from an EMBL/GenBank/DDBJ whole genome shotgun (WGS) entry which is preliminary data.</text>
</comment>
<feature type="binding site" evidence="6">
    <location>
        <position position="309"/>
    </location>
    <ligand>
        <name>Zn(2+)</name>
        <dbReference type="ChEBI" id="CHEBI:29105"/>
        <label>4</label>
        <note>catalytic</note>
    </ligand>
</feature>
<name>A0A8S1PJK1_PARPR</name>
<evidence type="ECO:0000313" key="9">
    <source>
        <dbReference type="EMBL" id="CAD8102963.1"/>
    </source>
</evidence>
<feature type="binding site" evidence="6">
    <location>
        <position position="283"/>
    </location>
    <ligand>
        <name>a protein</name>
        <dbReference type="ChEBI" id="CHEBI:16541"/>
    </ligand>
    <ligandPart>
        <name>N-terminal L-methionine residue</name>
        <dbReference type="ChEBI" id="CHEBI:64731"/>
    </ligandPart>
</feature>
<keyword evidence="7" id="KW-0862">Zinc</keyword>
<comment type="subunit">
    <text evidence="6">Associates with the 60S ribosomal subunit of the 80S translational complex.</text>
</comment>
<feature type="binding site" evidence="6">
    <location>
        <position position="202"/>
    </location>
    <ligand>
        <name>Zn(2+)</name>
        <dbReference type="ChEBI" id="CHEBI:29105"/>
        <label>3</label>
    </ligand>
</feature>
<keyword evidence="7" id="KW-0863">Zinc-finger</keyword>
<keyword evidence="4 6" id="KW-0479">Metal-binding</keyword>
<feature type="binding site" evidence="6">
    <location>
        <position position="341"/>
    </location>
    <ligand>
        <name>Zn(2+)</name>
        <dbReference type="ChEBI" id="CHEBI:29105"/>
        <label>4</label>
        <note>catalytic</note>
    </ligand>
</feature>
<gene>
    <name evidence="9" type="ORF">PPRIM_AZ9-3.1.T1190180</name>
</gene>
<proteinExistence type="inferred from homology"/>
<organism evidence="9 10">
    <name type="scientific">Paramecium primaurelia</name>
    <dbReference type="NCBI Taxonomy" id="5886"/>
    <lineage>
        <taxon>Eukaryota</taxon>
        <taxon>Sar</taxon>
        <taxon>Alveolata</taxon>
        <taxon>Ciliophora</taxon>
        <taxon>Intramacronucleata</taxon>
        <taxon>Oligohymenophorea</taxon>
        <taxon>Peniculida</taxon>
        <taxon>Parameciidae</taxon>
        <taxon>Paramecium</taxon>
    </lineage>
</organism>